<proteinExistence type="predicted"/>
<organism evidence="2 3">
    <name type="scientific">Ohessyouella blattaphilus</name>
    <dbReference type="NCBI Taxonomy" id="2949333"/>
    <lineage>
        <taxon>Bacteria</taxon>
        <taxon>Bacillati</taxon>
        <taxon>Bacillota</taxon>
        <taxon>Clostridia</taxon>
        <taxon>Lachnospirales</taxon>
        <taxon>Lachnospiraceae</taxon>
        <taxon>Ohessyouella</taxon>
    </lineage>
</organism>
<name>A0ABT1EGP3_9FIRM</name>
<evidence type="ECO:0000259" key="1">
    <source>
        <dbReference type="Pfam" id="PF18980"/>
    </source>
</evidence>
<dbReference type="EMBL" id="JAMZFV010000007">
    <property type="protein sequence ID" value="MCP1109880.1"/>
    <property type="molecule type" value="Genomic_DNA"/>
</dbReference>
<dbReference type="RefSeq" id="WP_262068761.1">
    <property type="nucleotide sequence ID" value="NZ_JAMXOC010000007.1"/>
</dbReference>
<comment type="caution">
    <text evidence="2">The sequence shown here is derived from an EMBL/GenBank/DDBJ whole genome shotgun (WGS) entry which is preliminary data.</text>
</comment>
<dbReference type="Pfam" id="PF18980">
    <property type="entry name" value="DUF5716_C"/>
    <property type="match status" value="1"/>
</dbReference>
<dbReference type="InterPro" id="IPR043770">
    <property type="entry name" value="DUF5716_C"/>
</dbReference>
<protein>
    <submittedName>
        <fullName evidence="2">DUF5716 family protein</fullName>
    </submittedName>
</protein>
<accession>A0ABT1EGP3</accession>
<reference evidence="2 3" key="1">
    <citation type="journal article" date="2022" name="Genome Biol. Evol.">
        <title>Host diet, physiology and behaviors set the stage for Lachnospiraceae cladogenesis.</title>
        <authorList>
            <person name="Vera-Ponce De Leon A."/>
            <person name="Schneider M."/>
            <person name="Jahnes B.C."/>
            <person name="Sadowski V."/>
            <person name="Camuy-Velez L.A."/>
            <person name="Duan J."/>
            <person name="Sabree Z.L."/>
        </authorList>
    </citation>
    <scope>NUCLEOTIDE SEQUENCE [LARGE SCALE GENOMIC DNA]</scope>
    <source>
        <strain evidence="2 3">PAL227</strain>
    </source>
</reference>
<feature type="domain" description="DUF5716" evidence="1">
    <location>
        <begin position="112"/>
        <end position="416"/>
    </location>
</feature>
<sequence length="427" mass="49524">MGKGYILGYDINDLYGQISFYNFEDEEPETVSAGTNNYQIPLILAFFNERWVYGKEAKRLEIINEGVAFTDFFSKARKREKIEVGGKSYDAVWLLAKFIQLSLEQFDKIEYITFSVPSADVDMYNLLKGLGQHLGIAKSNIAVQDYQESFCHFMYDQPKELWQYEAALFSCNKKEMKAYMLRRLSSRKRDDPNLYVTVEEVAGATIEELSAIFPVMDDNRARDADEKFKTFIQGVFEKKVVSSVFLTGEGFENEWFPNSLRVLCNGRRAFVGNNLYSKGACYYSYKRMFEEQMVPIYLDHTSLLTRLCLRVRERGKEIWHPLVNWGRHWYEADNEWEVILEDTQDLEVQVESLVGGEVKIERISLEGLPVRKDYSLRVLIDVMFFDDRTCKVTVKDIGFGEFFESSGFKMEKLIDLGGSSGQFNSMS</sequence>
<dbReference type="Proteomes" id="UP001523565">
    <property type="component" value="Unassembled WGS sequence"/>
</dbReference>
<evidence type="ECO:0000313" key="3">
    <source>
        <dbReference type="Proteomes" id="UP001523565"/>
    </source>
</evidence>
<gene>
    <name evidence="2" type="ORF">NK118_06420</name>
</gene>
<keyword evidence="3" id="KW-1185">Reference proteome</keyword>
<evidence type="ECO:0000313" key="2">
    <source>
        <dbReference type="EMBL" id="MCP1109880.1"/>
    </source>
</evidence>